<feature type="compositionally biased region" description="Basic and acidic residues" evidence="2">
    <location>
        <begin position="745"/>
        <end position="762"/>
    </location>
</feature>
<dbReference type="Pfam" id="PF00026">
    <property type="entry name" value="Asp"/>
    <property type="match status" value="1"/>
</dbReference>
<feature type="compositionally biased region" description="Polar residues" evidence="2">
    <location>
        <begin position="727"/>
        <end position="742"/>
    </location>
</feature>
<organism evidence="5 6">
    <name type="scientific">Curvularia clavata</name>
    <dbReference type="NCBI Taxonomy" id="95742"/>
    <lineage>
        <taxon>Eukaryota</taxon>
        <taxon>Fungi</taxon>
        <taxon>Dikarya</taxon>
        <taxon>Ascomycota</taxon>
        <taxon>Pezizomycotina</taxon>
        <taxon>Dothideomycetes</taxon>
        <taxon>Pleosporomycetidae</taxon>
        <taxon>Pleosporales</taxon>
        <taxon>Pleosporineae</taxon>
        <taxon>Pleosporaceae</taxon>
        <taxon>Curvularia</taxon>
    </lineage>
</organism>
<evidence type="ECO:0000256" key="2">
    <source>
        <dbReference type="SAM" id="MobiDB-lite"/>
    </source>
</evidence>
<dbReference type="VEuPathDB" id="FungiDB:yc1106_09070"/>
<evidence type="ECO:0000256" key="1">
    <source>
        <dbReference type="ARBA" id="ARBA00007447"/>
    </source>
</evidence>
<feature type="compositionally biased region" description="Basic and acidic residues" evidence="2">
    <location>
        <begin position="605"/>
        <end position="614"/>
    </location>
</feature>
<dbReference type="GO" id="GO:0009277">
    <property type="term" value="C:fungal-type cell wall"/>
    <property type="evidence" value="ECO:0007669"/>
    <property type="project" value="TreeGrafter"/>
</dbReference>
<evidence type="ECO:0000313" key="5">
    <source>
        <dbReference type="EMBL" id="USP81796.1"/>
    </source>
</evidence>
<accession>A0A9Q8ZGS1</accession>
<protein>
    <recommendedName>
        <fullName evidence="4">Peptidase A1 domain-containing protein</fullName>
    </recommendedName>
</protein>
<dbReference type="GO" id="GO:0006508">
    <property type="term" value="P:proteolysis"/>
    <property type="evidence" value="ECO:0007669"/>
    <property type="project" value="InterPro"/>
</dbReference>
<feature type="transmembrane region" description="Helical" evidence="3">
    <location>
        <begin position="490"/>
        <end position="513"/>
    </location>
</feature>
<keyword evidence="6" id="KW-1185">Reference proteome</keyword>
<dbReference type="PANTHER" id="PTHR47965">
    <property type="entry name" value="ASPARTYL PROTEASE-RELATED"/>
    <property type="match status" value="1"/>
</dbReference>
<evidence type="ECO:0000256" key="3">
    <source>
        <dbReference type="SAM" id="Phobius"/>
    </source>
</evidence>
<reference evidence="5" key="1">
    <citation type="submission" date="2021-12" db="EMBL/GenBank/DDBJ databases">
        <title>Curvularia clavata genome.</title>
        <authorList>
            <person name="Cao Y."/>
        </authorList>
    </citation>
    <scope>NUCLEOTIDE SEQUENCE</scope>
    <source>
        <strain evidence="5">Yc1106</strain>
    </source>
</reference>
<feature type="compositionally biased region" description="Polar residues" evidence="2">
    <location>
        <begin position="571"/>
        <end position="580"/>
    </location>
</feature>
<dbReference type="InterPro" id="IPR021109">
    <property type="entry name" value="Peptidase_aspartic_dom_sf"/>
</dbReference>
<comment type="similarity">
    <text evidence="1">Belongs to the peptidase A1 family.</text>
</comment>
<dbReference type="InterPro" id="IPR033121">
    <property type="entry name" value="PEPTIDASE_A1"/>
</dbReference>
<keyword evidence="3" id="KW-1133">Transmembrane helix</keyword>
<proteinExistence type="inferred from homology"/>
<evidence type="ECO:0000259" key="4">
    <source>
        <dbReference type="PROSITE" id="PS51767"/>
    </source>
</evidence>
<dbReference type="InterPro" id="IPR001461">
    <property type="entry name" value="Aspartic_peptidase_A1"/>
</dbReference>
<dbReference type="Gene3D" id="2.40.70.10">
    <property type="entry name" value="Acid Proteases"/>
    <property type="match status" value="2"/>
</dbReference>
<feature type="region of interest" description="Disordered" evidence="2">
    <location>
        <begin position="545"/>
        <end position="762"/>
    </location>
</feature>
<dbReference type="GO" id="GO:0005576">
    <property type="term" value="C:extracellular region"/>
    <property type="evidence" value="ECO:0007669"/>
    <property type="project" value="TreeGrafter"/>
</dbReference>
<keyword evidence="3" id="KW-0472">Membrane</keyword>
<dbReference type="SUPFAM" id="SSF50630">
    <property type="entry name" value="Acid proteases"/>
    <property type="match status" value="1"/>
</dbReference>
<dbReference type="PANTHER" id="PTHR47965:SF101">
    <property type="entry name" value="HYPOTHETICAL ASPARTYL PROTEASE (EUROFUNG)-RELATED"/>
    <property type="match status" value="1"/>
</dbReference>
<sequence>MQEELPNIYWTLGYVIWNAMRNLDSTLRTRLLLLSYQFLVPRSAHGLVMPLSVMNFRKREEPLPLPPAPYVLSDSGQFDGNDGKWSTFLINIGDDGTGKGQNFRVLISTSSPVTRVPGQTEWCENEECAKRRGLEIYGGQQPLGLQDSAQWKVDNLYNIPMPPWWSNDYRIDQSNSTGVWGVDNIGLGPSSPKSDVLAEQYVVKTLVKDFFMGSFGLAAGSVGPPGGDKPNFIDNFYAANQIASRSYGYTAGAYYRNNNNGVPGSLVLGGYDKSRLTAQGTSIRMPNNRNNTLAVGVQSILYAMNQNIETNTNSLTPSGGFSATIDSTLPYLILPDQVCDEFVSRFGLEFDKDSQLFLVNSTAHEQNQRQNATVSFKIGAGASDSDIFTSIVLPYAAFDQQASFPLPVSQDGIQYFPIKKSKNGMYVLGRTFLQEAYIIVDYERSNFTVAPATFADPMPTPSLVTIFNQSYTGLPQTPENDSEGGLPTGAVVGIVVAIVIVLSLVAIGAFLWWRKRRNQAKRELSSEKPSEIDTTHAGMEIKHRRVSELTGSEGPQSPKDSSLGYYGADCTTISEMSPDSTPAELYSPPPEGQDGADYFAVGGSRRQDTGERRSPGMSTPHTPIAELPGEHVFYEAPANAPSQAQKPTHSHSPSDSSLGTNIDAVLANDRIADPKNGTDADGTAAGPSSPATTDEAAGMKTGTLEGKPRSREQSAAEGRPPHARGLSDTSVQTEGTAVSQPTPEELERWARNGEDVTRPMSP</sequence>
<gene>
    <name evidence="5" type="ORF">yc1106_09070</name>
</gene>
<dbReference type="GO" id="GO:0004190">
    <property type="term" value="F:aspartic-type endopeptidase activity"/>
    <property type="evidence" value="ECO:0007669"/>
    <property type="project" value="InterPro"/>
</dbReference>
<feature type="compositionally biased region" description="Polar residues" evidence="2">
    <location>
        <begin position="549"/>
        <end position="560"/>
    </location>
</feature>
<dbReference type="GO" id="GO:0031505">
    <property type="term" value="P:fungal-type cell wall organization"/>
    <property type="evidence" value="ECO:0007669"/>
    <property type="project" value="TreeGrafter"/>
</dbReference>
<dbReference type="OrthoDB" id="4074350at2759"/>
<evidence type="ECO:0000313" key="6">
    <source>
        <dbReference type="Proteomes" id="UP001056012"/>
    </source>
</evidence>
<dbReference type="Proteomes" id="UP001056012">
    <property type="component" value="Chromosome 7"/>
</dbReference>
<dbReference type="EMBL" id="CP089280">
    <property type="protein sequence ID" value="USP81796.1"/>
    <property type="molecule type" value="Genomic_DNA"/>
</dbReference>
<dbReference type="PROSITE" id="PS51767">
    <property type="entry name" value="PEPTIDASE_A1"/>
    <property type="match status" value="1"/>
</dbReference>
<feature type="domain" description="Peptidase A1" evidence="4">
    <location>
        <begin position="86"/>
        <end position="450"/>
    </location>
</feature>
<name>A0A9Q8ZGS1_CURCL</name>
<keyword evidence="3" id="KW-0812">Transmembrane</keyword>
<dbReference type="AlphaFoldDB" id="A0A9Q8ZGS1"/>
<feature type="compositionally biased region" description="Polar residues" evidence="2">
    <location>
        <begin position="640"/>
        <end position="660"/>
    </location>
</feature>